<reference evidence="7 8" key="1">
    <citation type="journal article" date="2024" name="Science">
        <title>Giant polyketide synthase enzymes in the biosynthesis of giant marine polyether toxins.</title>
        <authorList>
            <person name="Fallon T.R."/>
            <person name="Shende V.V."/>
            <person name="Wierzbicki I.H."/>
            <person name="Pendleton A.L."/>
            <person name="Watervoot N.F."/>
            <person name="Auber R.P."/>
            <person name="Gonzalez D.J."/>
            <person name="Wisecaver J.H."/>
            <person name="Moore B.S."/>
        </authorList>
    </citation>
    <scope>NUCLEOTIDE SEQUENCE [LARGE SCALE GENOMIC DNA]</scope>
    <source>
        <strain evidence="7 8">12B1</strain>
    </source>
</reference>
<feature type="compositionally biased region" description="Polar residues" evidence="5">
    <location>
        <begin position="1"/>
        <end position="26"/>
    </location>
</feature>
<dbReference type="Proteomes" id="UP001515480">
    <property type="component" value="Unassembled WGS sequence"/>
</dbReference>
<feature type="compositionally biased region" description="Pro residues" evidence="5">
    <location>
        <begin position="546"/>
        <end position="565"/>
    </location>
</feature>
<feature type="compositionally biased region" description="Basic and acidic residues" evidence="5">
    <location>
        <begin position="343"/>
        <end position="369"/>
    </location>
</feature>
<dbReference type="SUPFAM" id="SSF81606">
    <property type="entry name" value="PP2C-like"/>
    <property type="match status" value="1"/>
</dbReference>
<evidence type="ECO:0000256" key="3">
    <source>
        <dbReference type="ARBA" id="ARBA00022912"/>
    </source>
</evidence>
<dbReference type="PROSITE" id="PS51746">
    <property type="entry name" value="PPM_2"/>
    <property type="match status" value="1"/>
</dbReference>
<feature type="region of interest" description="Disordered" evidence="5">
    <location>
        <begin position="191"/>
        <end position="396"/>
    </location>
</feature>
<dbReference type="Gene3D" id="4.10.60.10">
    <property type="entry name" value="Zinc finger, CCHC-type"/>
    <property type="match status" value="1"/>
</dbReference>
<comment type="similarity">
    <text evidence="4">Belongs to the PP2C family.</text>
</comment>
<dbReference type="GO" id="GO:0004722">
    <property type="term" value="F:protein serine/threonine phosphatase activity"/>
    <property type="evidence" value="ECO:0007669"/>
    <property type="project" value="InterPro"/>
</dbReference>
<feature type="compositionally biased region" description="Basic and acidic residues" evidence="5">
    <location>
        <begin position="529"/>
        <end position="545"/>
    </location>
</feature>
<dbReference type="InterPro" id="IPR015655">
    <property type="entry name" value="PP2C"/>
</dbReference>
<dbReference type="SMART" id="SM00343">
    <property type="entry name" value="ZnF_C2HC"/>
    <property type="match status" value="2"/>
</dbReference>
<gene>
    <name evidence="7" type="ORF">AB1Y20_009775</name>
</gene>
<evidence type="ECO:0000256" key="5">
    <source>
        <dbReference type="SAM" id="MobiDB-lite"/>
    </source>
</evidence>
<dbReference type="PANTHER" id="PTHR13832">
    <property type="entry name" value="PROTEIN PHOSPHATASE 2C"/>
    <property type="match status" value="1"/>
</dbReference>
<dbReference type="AlphaFoldDB" id="A0AB34K4W7"/>
<name>A0AB34K4W7_PRYPA</name>
<dbReference type="EMBL" id="JBGBPQ010000002">
    <property type="protein sequence ID" value="KAL1528427.1"/>
    <property type="molecule type" value="Genomic_DNA"/>
</dbReference>
<feature type="compositionally biased region" description="Low complexity" evidence="5">
    <location>
        <begin position="372"/>
        <end position="382"/>
    </location>
</feature>
<dbReference type="InterPro" id="IPR001932">
    <property type="entry name" value="PPM-type_phosphatase-like_dom"/>
</dbReference>
<dbReference type="InterPro" id="IPR001878">
    <property type="entry name" value="Znf_CCHC"/>
</dbReference>
<dbReference type="Gene3D" id="3.60.40.10">
    <property type="entry name" value="PPM-type phosphatase domain"/>
    <property type="match status" value="1"/>
</dbReference>
<feature type="domain" description="PPM-type phosphatase" evidence="6">
    <location>
        <begin position="583"/>
        <end position="858"/>
    </location>
</feature>
<dbReference type="InterPro" id="IPR000222">
    <property type="entry name" value="PP2C_BS"/>
</dbReference>
<dbReference type="SMART" id="SM00331">
    <property type="entry name" value="PP2C_SIG"/>
    <property type="match status" value="1"/>
</dbReference>
<feature type="compositionally biased region" description="Acidic residues" evidence="5">
    <location>
        <begin position="499"/>
        <end position="511"/>
    </location>
</feature>
<sequence>MPEETTQQATSAPSSHGSNGKGSAQAKQGGRGGGPALGVKVATSNGDPAKKPRSPALGRPCAYCKEAGHHINKCAKLIAKKAADGVGTGDGVGAADGDATKESVTKEAAEKKQYPCAYCKEVGHHINSCQKLATKKAQQSADGAQTLPSRTKGPDQGIPGPLNAVEPCRSLEHPSEDVPTTLAPSLIPMGPREGTPMVQSEGGPAHSPIRRRDGPPSANGVGPQAAQGIEPSAPKIKITYTKEDEEDAMQIQADSTQKRRISGLGLSATAPAYHSARRSEATSAEQVPPIGKPSGPADSHASCLEEAGALSRPEGSQPKAGKGKGKGKGKAREPRGNGAGAGEKGDRKAGKGERGKGDGSRGRGGDGRMRARGAAQLPAAPTSGGGASVAPPPGLRVVMPQEECDEAAIVKAKEEAEGRAAEAAAEAAEAEAEAARAREARLAAEREVARLDAEAAEAAKLETERRRAEAEAVEQERRKQMSQKVARAGTAFAALLMDSDMDEESSEEEEPAATPPPPNGASKAGRGRAAKEKPKAKPPPPDDRQPAPPAPAPAAPPRPPTPPPVWWGSEEHDAAQRFPLKLTTASHSKAGDTRIHANEDRYTMLVDLDAHLAKGDEPLEGPAAALSPQNSFFAVYDGHGGAGASTHAANRLHLHLNADADSWRLSPQDALLRAFTLTEAELRHTYDAVGEGKGRDKSGTCALVALLRGSRLFVGGLGDCRALLVRGDGHAQPFVQLTTDQRATESGEQARILKAGGQITDGRVWGALIPSRTLGDFPWKDRGPGLSATPDISAHEISADDKYLIMGSDGLFDVLSNKTIARIAGKMSSGAVKVCNELVKELRKRPGTDDVTLLVVQLGR</sequence>
<dbReference type="SMART" id="SM00332">
    <property type="entry name" value="PP2Cc"/>
    <property type="match status" value="1"/>
</dbReference>
<protein>
    <recommendedName>
        <fullName evidence="6">PPM-type phosphatase domain-containing protein</fullName>
    </recommendedName>
</protein>
<feature type="region of interest" description="Disordered" evidence="5">
    <location>
        <begin position="457"/>
        <end position="569"/>
    </location>
</feature>
<evidence type="ECO:0000259" key="6">
    <source>
        <dbReference type="PROSITE" id="PS51746"/>
    </source>
</evidence>
<dbReference type="InterPro" id="IPR036457">
    <property type="entry name" value="PPM-type-like_dom_sf"/>
</dbReference>
<dbReference type="PROSITE" id="PS01032">
    <property type="entry name" value="PPM_1"/>
    <property type="match status" value="1"/>
</dbReference>
<keyword evidence="1" id="KW-0479">Metal-binding</keyword>
<comment type="caution">
    <text evidence="7">The sequence shown here is derived from an EMBL/GenBank/DDBJ whole genome shotgun (WGS) entry which is preliminary data.</text>
</comment>
<proteinExistence type="inferred from homology"/>
<dbReference type="GO" id="GO:0008270">
    <property type="term" value="F:zinc ion binding"/>
    <property type="evidence" value="ECO:0007669"/>
    <property type="project" value="InterPro"/>
</dbReference>
<feature type="region of interest" description="Disordered" evidence="5">
    <location>
        <begin position="140"/>
        <end position="162"/>
    </location>
</feature>
<keyword evidence="3 4" id="KW-0904">Protein phosphatase</keyword>
<keyword evidence="8" id="KW-1185">Reference proteome</keyword>
<feature type="compositionally biased region" description="Polar residues" evidence="5">
    <location>
        <begin position="140"/>
        <end position="149"/>
    </location>
</feature>
<keyword evidence="2 4" id="KW-0378">Hydrolase</keyword>
<organism evidence="7 8">
    <name type="scientific">Prymnesium parvum</name>
    <name type="common">Toxic golden alga</name>
    <dbReference type="NCBI Taxonomy" id="97485"/>
    <lineage>
        <taxon>Eukaryota</taxon>
        <taxon>Haptista</taxon>
        <taxon>Haptophyta</taxon>
        <taxon>Prymnesiophyceae</taxon>
        <taxon>Prymnesiales</taxon>
        <taxon>Prymnesiaceae</taxon>
        <taxon>Prymnesium</taxon>
    </lineage>
</organism>
<accession>A0AB34K4W7</accession>
<evidence type="ECO:0000256" key="4">
    <source>
        <dbReference type="RuleBase" id="RU003465"/>
    </source>
</evidence>
<feature type="region of interest" description="Disordered" evidence="5">
    <location>
        <begin position="1"/>
        <end position="60"/>
    </location>
</feature>
<feature type="compositionally biased region" description="Basic and acidic residues" evidence="5">
    <location>
        <begin position="457"/>
        <end position="479"/>
    </location>
</feature>
<dbReference type="GO" id="GO:0003676">
    <property type="term" value="F:nucleic acid binding"/>
    <property type="evidence" value="ECO:0007669"/>
    <property type="project" value="InterPro"/>
</dbReference>
<evidence type="ECO:0000256" key="2">
    <source>
        <dbReference type="ARBA" id="ARBA00022801"/>
    </source>
</evidence>
<dbReference type="PANTHER" id="PTHR13832:SF699">
    <property type="entry name" value="INTEGRIN-LINKED KINASE-ASSOCIATED SERINE_THREONINE PHOSPHATASE 2C"/>
    <property type="match status" value="1"/>
</dbReference>
<evidence type="ECO:0000313" key="8">
    <source>
        <dbReference type="Proteomes" id="UP001515480"/>
    </source>
</evidence>
<dbReference type="Pfam" id="PF00481">
    <property type="entry name" value="PP2C"/>
    <property type="match status" value="1"/>
</dbReference>
<evidence type="ECO:0000313" key="7">
    <source>
        <dbReference type="EMBL" id="KAL1528427.1"/>
    </source>
</evidence>
<dbReference type="CDD" id="cd00143">
    <property type="entry name" value="PP2Cc"/>
    <property type="match status" value="1"/>
</dbReference>
<evidence type="ECO:0000256" key="1">
    <source>
        <dbReference type="ARBA" id="ARBA00022723"/>
    </source>
</evidence>